<dbReference type="Gene3D" id="3.40.50.1010">
    <property type="entry name" value="5'-nuclease"/>
    <property type="match status" value="2"/>
</dbReference>
<dbReference type="GO" id="GO:0016740">
    <property type="term" value="F:transferase activity"/>
    <property type="evidence" value="ECO:0007669"/>
    <property type="project" value="UniProtKB-KW"/>
</dbReference>
<feature type="region of interest" description="Disordered" evidence="13">
    <location>
        <begin position="793"/>
        <end position="893"/>
    </location>
</feature>
<feature type="compositionally biased region" description="Basic and acidic residues" evidence="13">
    <location>
        <begin position="555"/>
        <end position="564"/>
    </location>
</feature>
<reference evidence="16 17" key="1">
    <citation type="journal article" date="2018" name="Cell">
        <title>The Chara Genome: Secondary Complexity and Implications for Plant Terrestrialization.</title>
        <authorList>
            <person name="Nishiyama T."/>
            <person name="Sakayama H."/>
            <person name="Vries J.D."/>
            <person name="Buschmann H."/>
            <person name="Saint-Marcoux D."/>
            <person name="Ullrich K.K."/>
            <person name="Haas F.B."/>
            <person name="Vanderstraeten L."/>
            <person name="Becker D."/>
            <person name="Lang D."/>
            <person name="Vosolsobe S."/>
            <person name="Rombauts S."/>
            <person name="Wilhelmsson P.K.I."/>
            <person name="Janitza P."/>
            <person name="Kern R."/>
            <person name="Heyl A."/>
            <person name="Rumpler F."/>
            <person name="Villalobos L.I.A.C."/>
            <person name="Clay J.M."/>
            <person name="Skokan R."/>
            <person name="Toyoda A."/>
            <person name="Suzuki Y."/>
            <person name="Kagoshima H."/>
            <person name="Schijlen E."/>
            <person name="Tajeshwar N."/>
            <person name="Catarino B."/>
            <person name="Hetherington A.J."/>
            <person name="Saltykova A."/>
            <person name="Bonnot C."/>
            <person name="Breuninger H."/>
            <person name="Symeonidi A."/>
            <person name="Radhakrishnan G.V."/>
            <person name="Van Nieuwerburgh F."/>
            <person name="Deforce D."/>
            <person name="Chang C."/>
            <person name="Karol K.G."/>
            <person name="Hedrich R."/>
            <person name="Ulvskov P."/>
            <person name="Glockner G."/>
            <person name="Delwiche C.F."/>
            <person name="Petrasek J."/>
            <person name="Van de Peer Y."/>
            <person name="Friml J."/>
            <person name="Beilby M."/>
            <person name="Dolan L."/>
            <person name="Kohara Y."/>
            <person name="Sugano S."/>
            <person name="Fujiyama A."/>
            <person name="Delaux P.-M."/>
            <person name="Quint M."/>
            <person name="TheiBen G."/>
            <person name="Hagemann M."/>
            <person name="Harholt J."/>
            <person name="Dunand C."/>
            <person name="Zachgo S."/>
            <person name="Langdale J."/>
            <person name="Maumus F."/>
            <person name="Straeten D.V.D."/>
            <person name="Gould S.B."/>
            <person name="Rensing S.A."/>
        </authorList>
    </citation>
    <scope>NUCLEOTIDE SEQUENCE [LARGE SCALE GENOMIC DNA]</scope>
    <source>
        <strain evidence="16 17">S276</strain>
    </source>
</reference>
<dbReference type="PRINTS" id="PR00853">
    <property type="entry name" value="XPGRADSUPER"/>
</dbReference>
<dbReference type="SMART" id="SM00279">
    <property type="entry name" value="HhH2"/>
    <property type="match status" value="1"/>
</dbReference>
<evidence type="ECO:0000256" key="10">
    <source>
        <dbReference type="ARBA" id="ARBA00022842"/>
    </source>
</evidence>
<feature type="region of interest" description="Disordered" evidence="13">
    <location>
        <begin position="2122"/>
        <end position="2143"/>
    </location>
</feature>
<dbReference type="CDD" id="cd09868">
    <property type="entry name" value="PIN_XPG_RAD2"/>
    <property type="match status" value="2"/>
</dbReference>
<dbReference type="InterPro" id="IPR006086">
    <property type="entry name" value="XPG-I_dom"/>
</dbReference>
<dbReference type="Pfam" id="PF14377">
    <property type="entry name" value="UBM"/>
    <property type="match status" value="1"/>
</dbReference>
<dbReference type="FunFam" id="1.10.150.20:FF:000050">
    <property type="entry name" value="DNA repair protein UVH3"/>
    <property type="match status" value="1"/>
</dbReference>
<keyword evidence="12" id="KW-0539">Nucleus</keyword>
<feature type="domain" description="XPG N-terminal" evidence="15">
    <location>
        <begin position="1"/>
        <end position="98"/>
    </location>
</feature>
<dbReference type="InterPro" id="IPR006085">
    <property type="entry name" value="XPG_DNA_repair_N"/>
</dbReference>
<dbReference type="GO" id="GO:0005634">
    <property type="term" value="C:nucleus"/>
    <property type="evidence" value="ECO:0007669"/>
    <property type="project" value="UniProtKB-SubCell"/>
</dbReference>
<evidence type="ECO:0000259" key="15">
    <source>
        <dbReference type="SMART" id="SM00485"/>
    </source>
</evidence>
<sequence length="2366" mass="257785">MGVQGLWELVAPVGHRVSVETLGNKKLAVDASIWIVQFMKAMRDEKGDMIRNAHLLGFFRRICKLLFLRVKPIFVFDGGTPVLKKRTVIARKRLRDQAQSNIRKTAEKLLLNQLQARQLEEMVQQVKGGSAGVESTKGQAAAAGVVMGDPSRPTGPQTVEGEERQRSPGAQAVGEEASRDVDRARGSRSGSAMSCEDRSAEMHEGLAGEGDKCPQQTEQVDGSKPGRRDGGDAADLGDDNEDDGELVMMVDAQGSLDPSVLASLPPSMQLELMVQMREQRIAENRQRFQKVAEVPAAFSEMQMEAYLKSVAFRRELDDIQKACGNGSVNGVPSARIASETDREYIFSSNRGTSKGQPGAAGGGSNQGSNQGKCKWGQSGWQGQTKGRGRGRGRGRGKLLGRGSVPSWLVSDKFARDDPDHVPSATESARIAGKGSGNPENEVDASLVGPGSFIQPGNFAFLFAGCANTGNTHGGGREVVCNGPEKSLDRHTEGDGDNREGWREEGKMREEGGSAETLHVGEEVVVTPAAFKDQQQQQQELSVDRPATDSYEDEREMNGQEDRSASRNLPGEGREHLSCTEQGKAPNVLIEVLFKVDAEENVTDTVDNFFLSLVDQCAREGSATGGGGRGTDRSSEMARESPIGGTNGDMLKRVGGENKLGSQEQQQPMEVGEEEGEEEEEEEMEWEEGDIGNQDVESGDEMTAGSVPEKSLNLTSEEQVEQSLNPASEVRVDESSNPASEVRVDESLNPAREDQVCSRDDKHDTGDDSRSLGTATVAHEMGWGGWRCKGNEWNTHASWGEGSQQADQTLQDFKGREVASGQDNAGNRKSNEVADEDEAYRTDTAVGEDNWLADDEKNGLQDGWGQMPRVPRQERGKGELGWGAALPVEDDADRTDTAIGEDIWLAGEKNGLQDGWGPLPSVPRQSTDKGEEGWGAVPDVSVCEPDTSAYQEDINGAYADEDVRDLNMAIFLSLQDQRRMPSEVESQDVGSTSGDKELATAGAAGGSGEGREQEEAVGSDQSGLDWEDGSRAVLVGDRVRLAEDAMEGVMSSIPSGNKGGLLSTAATEAEFGGAPGILSKSEEEELQEAIRRSLEETCARAKGDKKRAGQLVIDCQKSSCEQGDGGEDSGSMPPREVRNPTTPCTYGSRGKEETEDEVWARERARKGKAIVEGETMEMGRDREGMHSAGASGNESLSRFGKITRSQVVLRQIEGTSECGRQPEGGAQEDEKGEVVEMPMRDCKEPINSDERAEAQEEEEEEDEEELRRWEEAKAEEEEERRKEVAESKRKQEERDREEAEAQAEMERLAQEQQDLKRQLQSDEALIENWERQREDILQEEAELQSAQRKNERNAESVSGEMFAECQDLLQLFGVPFVIAPMEAEAQCAFLDMTSMVNGIVTDDSDVFLFGGRNVYKNIFDDRKYVETYYMKDVESELGLERDKLIRMALLLGSDYTEGVSGIGIVNAIEVVNAFPEEDGLHKFREWLDTPDLSFLDKRHGGQLDVEAETLSDTDPVAVRRRVFMHKHRAVSKNWRVPESFPSAAVIHEYKFPQVDRSTEEFAWGRPDVDKLRAFCWEKFGWNKEKADEVLLPVMKAVDSRQTQLRIDSFFSFNERFAKFRSKRIHKAVAQITGKSNPEIALDHPLEFVEPPPKDSKNGRKKKKSSAASAMGTADAAAAGKEAFSVNNNDRSEGQGTAQCTSSQDRGSGGVPCLSSEMGTGLASSKTVRRPPQMKKREANGGNDKGRGGGRKRVAAPASDALPREGKRSQKERDEPNISESEPELEAEVDVEMGTHARTVKPRRSTRQRTQKVTYRDESSDDGEMTCGGAPKRGNRHDSVPGGSPGEESDDYNPDDEEEGRRNSADVRHYDTGASAEKHNNKSRRSKQTAQNPASKGARVGELSRDPPKEGKGQPSPGTRGGQVPIAEDAPTGIVEAAGDCQGVNSAPLERSSLSTLESNLDGTHRMEDLASAVDARVKKQCPGIVFEEIDCCFVGLRSVGRDRDSDFAGDSVASALMCGGGFCADEDDEGDEPYDGKEGGVGVDGDGSCMEGDGVWGEGENVGCPESSDREKVDDAVERRGRQRDRCMPHGSSPWGANSSFCLPLPQKNSGDSAMVSVGDATDGRGKAGSEHSRIVPPQAMDAPNGLRQETEQVVLTERQKSVASKPTLFIGPKGSASFKSHRLRECQVSKEVEDGKVGAASKEGPPLPGAVGEAQRFRRHYRFTAVSPLVGDDSWSTKVQCCCNAADTIIEFLPVALWVTVRGPQKCSAADAITDSLPVALWVMMMRVPQKCSAADAITDSLLFALWVMMMHAPQSCSAAGEGNGFQKIVKRRGTIEEESAASRYPCCWYNYRRVEWTAGCCRHLA</sequence>
<feature type="compositionally biased region" description="Basic and acidic residues" evidence="13">
    <location>
        <begin position="1640"/>
        <end position="1656"/>
    </location>
</feature>
<feature type="compositionally biased region" description="Basic and acidic residues" evidence="13">
    <location>
        <begin position="1900"/>
        <end position="1910"/>
    </location>
</feature>
<keyword evidence="11" id="KW-0234">DNA repair</keyword>
<feature type="region of interest" description="Disordered" evidence="13">
    <location>
        <begin position="481"/>
        <end position="518"/>
    </location>
</feature>
<evidence type="ECO:0000256" key="3">
    <source>
        <dbReference type="ARBA" id="ARBA00005283"/>
    </source>
</evidence>
<dbReference type="SMART" id="SM00484">
    <property type="entry name" value="XPGI"/>
    <property type="match status" value="1"/>
</dbReference>
<evidence type="ECO:0000256" key="2">
    <source>
        <dbReference type="ARBA" id="ARBA00004123"/>
    </source>
</evidence>
<feature type="compositionally biased region" description="Basic residues" evidence="13">
    <location>
        <begin position="386"/>
        <end position="398"/>
    </location>
</feature>
<comment type="subcellular location">
    <subcellularLocation>
        <location evidence="2">Nucleus</location>
    </subcellularLocation>
</comment>
<dbReference type="OrthoDB" id="31113at2759"/>
<feature type="region of interest" description="Disordered" evidence="13">
    <location>
        <begin position="1640"/>
        <end position="1672"/>
    </location>
</feature>
<evidence type="ECO:0000256" key="4">
    <source>
        <dbReference type="ARBA" id="ARBA00022679"/>
    </source>
</evidence>
<feature type="region of interest" description="Disordered" evidence="13">
    <location>
        <begin position="413"/>
        <end position="443"/>
    </location>
</feature>
<proteinExistence type="inferred from homology"/>
<feature type="region of interest" description="Disordered" evidence="13">
    <location>
        <begin position="1098"/>
        <end position="1198"/>
    </location>
</feature>
<evidence type="ECO:0000256" key="13">
    <source>
        <dbReference type="SAM" id="MobiDB-lite"/>
    </source>
</evidence>
<keyword evidence="4" id="KW-0808">Transferase</keyword>
<feature type="region of interest" description="Disordered" evidence="13">
    <location>
        <begin position="2026"/>
        <end position="2090"/>
    </location>
</feature>
<keyword evidence="9" id="KW-0378">Hydrolase</keyword>
<feature type="region of interest" description="Disordered" evidence="13">
    <location>
        <begin position="1212"/>
        <end position="1315"/>
    </location>
</feature>
<dbReference type="Pfam" id="PF00867">
    <property type="entry name" value="XPG_I"/>
    <property type="match status" value="1"/>
</dbReference>
<feature type="compositionally biased region" description="Acidic residues" evidence="13">
    <location>
        <begin position="670"/>
        <end position="689"/>
    </location>
</feature>
<feature type="compositionally biased region" description="Basic and acidic residues" evidence="13">
    <location>
        <begin position="485"/>
        <end position="511"/>
    </location>
</feature>
<dbReference type="InterPro" id="IPR029060">
    <property type="entry name" value="PIN-like_dom_sf"/>
</dbReference>
<feature type="region of interest" description="Disordered" evidence="13">
    <location>
        <begin position="130"/>
        <end position="242"/>
    </location>
</feature>
<dbReference type="GO" id="GO:0016788">
    <property type="term" value="F:hydrolase activity, acting on ester bonds"/>
    <property type="evidence" value="ECO:0007669"/>
    <property type="project" value="InterPro"/>
</dbReference>
<dbReference type="SUPFAM" id="SSF88723">
    <property type="entry name" value="PIN domain-like"/>
    <property type="match status" value="1"/>
</dbReference>
<feature type="compositionally biased region" description="Basic and acidic residues" evidence="13">
    <location>
        <begin position="1760"/>
        <end position="1774"/>
    </location>
</feature>
<dbReference type="InterPro" id="IPR025527">
    <property type="entry name" value="HUWE1/Rev1_UBM"/>
</dbReference>
<name>A0A388KAG4_CHABU</name>
<keyword evidence="17" id="KW-1185">Reference proteome</keyword>
<dbReference type="EMBL" id="BFEA01000081">
    <property type="protein sequence ID" value="GBG67011.1"/>
    <property type="molecule type" value="Genomic_DNA"/>
</dbReference>
<feature type="compositionally biased region" description="Polar residues" evidence="13">
    <location>
        <begin position="1684"/>
        <end position="1704"/>
    </location>
</feature>
<dbReference type="GO" id="GO:0006289">
    <property type="term" value="P:nucleotide-excision repair"/>
    <property type="evidence" value="ECO:0007669"/>
    <property type="project" value="InterPro"/>
</dbReference>
<feature type="compositionally biased region" description="Basic and acidic residues" evidence="13">
    <location>
        <begin position="2122"/>
        <end position="2133"/>
    </location>
</feature>
<dbReference type="Gene3D" id="1.10.150.20">
    <property type="entry name" value="5' to 3' exonuclease, C-terminal subdomain"/>
    <property type="match status" value="1"/>
</dbReference>
<dbReference type="InterPro" id="IPR036279">
    <property type="entry name" value="5-3_exonuclease_C_sf"/>
</dbReference>
<keyword evidence="8" id="KW-0227">DNA damage</keyword>
<evidence type="ECO:0000256" key="8">
    <source>
        <dbReference type="ARBA" id="ARBA00022763"/>
    </source>
</evidence>
<evidence type="ECO:0000256" key="6">
    <source>
        <dbReference type="ARBA" id="ARBA00022723"/>
    </source>
</evidence>
<dbReference type="GO" id="GO:0004520">
    <property type="term" value="F:DNA endonuclease activity"/>
    <property type="evidence" value="ECO:0007669"/>
    <property type="project" value="TreeGrafter"/>
</dbReference>
<dbReference type="InterPro" id="IPR019974">
    <property type="entry name" value="XPG_CS"/>
</dbReference>
<feature type="compositionally biased region" description="Basic and acidic residues" evidence="13">
    <location>
        <begin position="741"/>
        <end position="769"/>
    </location>
</feature>
<dbReference type="STRING" id="69332.A0A388KAG4"/>
<evidence type="ECO:0000313" key="17">
    <source>
        <dbReference type="Proteomes" id="UP000265515"/>
    </source>
</evidence>
<protein>
    <submittedName>
        <fullName evidence="16">Uncharacterized protein</fullName>
    </submittedName>
</protein>
<dbReference type="GO" id="GO:0046872">
    <property type="term" value="F:metal ion binding"/>
    <property type="evidence" value="ECO:0007669"/>
    <property type="project" value="UniProtKB-KW"/>
</dbReference>
<gene>
    <name evidence="16" type="ORF">CBR_g74695</name>
</gene>
<feature type="compositionally biased region" description="Acidic residues" evidence="13">
    <location>
        <begin position="1845"/>
        <end position="1856"/>
    </location>
</feature>
<feature type="region of interest" description="Disordered" evidence="13">
    <location>
        <begin position="619"/>
        <end position="775"/>
    </location>
</feature>
<feature type="compositionally biased region" description="Polar residues" evidence="13">
    <location>
        <begin position="793"/>
        <end position="810"/>
    </location>
</feature>
<evidence type="ECO:0000256" key="7">
    <source>
        <dbReference type="ARBA" id="ARBA00022759"/>
    </source>
</evidence>
<dbReference type="Proteomes" id="UP000265515">
    <property type="component" value="Unassembled WGS sequence"/>
</dbReference>
<dbReference type="PROSITE" id="PS00841">
    <property type="entry name" value="XPG_1"/>
    <property type="match status" value="1"/>
</dbReference>
<dbReference type="PRINTS" id="PR00066">
    <property type="entry name" value="XRODRMPGMNTG"/>
</dbReference>
<feature type="region of interest" description="Disordered" evidence="13">
    <location>
        <begin position="1684"/>
        <end position="1924"/>
    </location>
</feature>
<feature type="compositionally biased region" description="Basic and acidic residues" evidence="13">
    <location>
        <begin position="176"/>
        <end position="185"/>
    </location>
</feature>
<keyword evidence="7" id="KW-0255">Endonuclease</keyword>
<evidence type="ECO:0000259" key="14">
    <source>
        <dbReference type="SMART" id="SM00484"/>
    </source>
</evidence>
<feature type="compositionally biased region" description="Basic and acidic residues" evidence="13">
    <location>
        <begin position="1733"/>
        <end position="1745"/>
    </location>
</feature>
<feature type="compositionally biased region" description="Acidic residues" evidence="13">
    <location>
        <begin position="1779"/>
        <end position="1789"/>
    </location>
</feature>
<dbReference type="PROSITE" id="PS00842">
    <property type="entry name" value="XPG_2"/>
    <property type="match status" value="1"/>
</dbReference>
<feature type="domain" description="XPG-I" evidence="14">
    <location>
        <begin position="1369"/>
        <end position="1438"/>
    </location>
</feature>
<evidence type="ECO:0000256" key="11">
    <source>
        <dbReference type="ARBA" id="ARBA00023204"/>
    </source>
</evidence>
<comment type="caution">
    <text evidence="16">The sequence shown here is derived from an EMBL/GenBank/DDBJ whole genome shotgun (WGS) entry which is preliminary data.</text>
</comment>
<dbReference type="CDD" id="cd09904">
    <property type="entry name" value="H3TH_XPG"/>
    <property type="match status" value="1"/>
</dbReference>
<feature type="region of interest" description="Disordered" evidence="13">
    <location>
        <begin position="531"/>
        <end position="579"/>
    </location>
</feature>
<feature type="compositionally biased region" description="Basic and acidic residues" evidence="13">
    <location>
        <begin position="1227"/>
        <end position="1253"/>
    </location>
</feature>
<dbReference type="Gramene" id="GBG67011">
    <property type="protein sequence ID" value="GBG67011"/>
    <property type="gene ID" value="CBR_g74695"/>
</dbReference>
<evidence type="ECO:0000313" key="16">
    <source>
        <dbReference type="EMBL" id="GBG67011.1"/>
    </source>
</evidence>
<dbReference type="InterPro" id="IPR006084">
    <property type="entry name" value="XPG/Rad2"/>
</dbReference>
<dbReference type="Pfam" id="PF00752">
    <property type="entry name" value="XPG_N"/>
    <property type="match status" value="1"/>
</dbReference>
<organism evidence="16 17">
    <name type="scientific">Chara braunii</name>
    <name type="common">Braun's stonewort</name>
    <dbReference type="NCBI Taxonomy" id="69332"/>
    <lineage>
        <taxon>Eukaryota</taxon>
        <taxon>Viridiplantae</taxon>
        <taxon>Streptophyta</taxon>
        <taxon>Charophyceae</taxon>
        <taxon>Charales</taxon>
        <taxon>Characeae</taxon>
        <taxon>Chara</taxon>
    </lineage>
</organism>
<feature type="region of interest" description="Disordered" evidence="13">
    <location>
        <begin position="976"/>
        <end position="1028"/>
    </location>
</feature>
<keyword evidence="5" id="KW-0540">Nuclease</keyword>
<dbReference type="SUPFAM" id="SSF47807">
    <property type="entry name" value="5' to 3' exonuclease, C-terminal subdomain"/>
    <property type="match status" value="1"/>
</dbReference>
<feature type="compositionally biased region" description="Basic and acidic residues" evidence="13">
    <location>
        <begin position="629"/>
        <end position="638"/>
    </location>
</feature>
<feature type="region of interest" description="Disordered" evidence="13">
    <location>
        <begin position="347"/>
        <end position="401"/>
    </location>
</feature>
<feature type="region of interest" description="Disordered" evidence="13">
    <location>
        <begin position="908"/>
        <end position="942"/>
    </location>
</feature>
<accession>A0A388KAG4</accession>
<evidence type="ECO:0000256" key="5">
    <source>
        <dbReference type="ARBA" id="ARBA00022722"/>
    </source>
</evidence>
<dbReference type="PANTHER" id="PTHR16171:SF7">
    <property type="entry name" value="DNA REPAIR PROTEIN RAD2"/>
    <property type="match status" value="1"/>
</dbReference>
<dbReference type="InterPro" id="IPR008918">
    <property type="entry name" value="HhH2"/>
</dbReference>
<feature type="compositionally biased region" description="Acidic residues" evidence="13">
    <location>
        <begin position="1254"/>
        <end position="1263"/>
    </location>
</feature>
<evidence type="ECO:0000256" key="9">
    <source>
        <dbReference type="ARBA" id="ARBA00022801"/>
    </source>
</evidence>
<feature type="compositionally biased region" description="Polar residues" evidence="13">
    <location>
        <begin position="711"/>
        <end position="725"/>
    </location>
</feature>
<feature type="compositionally biased region" description="Basic and acidic residues" evidence="13">
    <location>
        <begin position="1857"/>
        <end position="1878"/>
    </location>
</feature>
<evidence type="ECO:0000256" key="1">
    <source>
        <dbReference type="ARBA" id="ARBA00001946"/>
    </source>
</evidence>
<dbReference type="FunFam" id="3.40.50.1010:FF:000031">
    <property type="entry name" value="DNA repair protein UVH3"/>
    <property type="match status" value="1"/>
</dbReference>
<dbReference type="SMART" id="SM00485">
    <property type="entry name" value="XPGN"/>
    <property type="match status" value="1"/>
</dbReference>
<dbReference type="InterPro" id="IPR001044">
    <property type="entry name" value="XPG/Rad2_eukaryotes"/>
</dbReference>
<feature type="compositionally biased region" description="Basic and acidic residues" evidence="13">
    <location>
        <begin position="195"/>
        <end position="212"/>
    </location>
</feature>
<feature type="compositionally biased region" description="Basic residues" evidence="13">
    <location>
        <begin position="1796"/>
        <end position="1808"/>
    </location>
</feature>
<dbReference type="OMA" id="REPFSWA"/>
<keyword evidence="6" id="KW-0479">Metal-binding</keyword>
<keyword evidence="10" id="KW-0460">Magnesium</keyword>
<feature type="compositionally biased region" description="Basic and acidic residues" evidence="13">
    <location>
        <begin position="1278"/>
        <end position="1315"/>
    </location>
</feature>
<dbReference type="PANTHER" id="PTHR16171">
    <property type="entry name" value="DNA REPAIR PROTEIN COMPLEMENTING XP-G CELLS-RELATED"/>
    <property type="match status" value="1"/>
</dbReference>
<comment type="cofactor">
    <cofactor evidence="1">
        <name>Mg(2+)</name>
        <dbReference type="ChEBI" id="CHEBI:18420"/>
    </cofactor>
</comment>
<dbReference type="GO" id="GO:0003697">
    <property type="term" value="F:single-stranded DNA binding"/>
    <property type="evidence" value="ECO:0007669"/>
    <property type="project" value="InterPro"/>
</dbReference>
<comment type="similarity">
    <text evidence="3">Belongs to the XPG/RAD2 endonuclease family. XPG subfamily.</text>
</comment>
<evidence type="ECO:0000256" key="12">
    <source>
        <dbReference type="ARBA" id="ARBA00023242"/>
    </source>
</evidence>
<feature type="compositionally biased region" description="Basic and acidic residues" evidence="13">
    <location>
        <begin position="2066"/>
        <end position="2087"/>
    </location>
</feature>